<dbReference type="AlphaFoldDB" id="A0A1M6VFH7"/>
<dbReference type="Pfam" id="PF00128">
    <property type="entry name" value="Alpha-amylase"/>
    <property type="match status" value="2"/>
</dbReference>
<feature type="domain" description="Glycosyl hydrolase family 13 catalytic" evidence="4">
    <location>
        <begin position="159"/>
        <end position="602"/>
    </location>
</feature>
<dbReference type="EMBL" id="FRAH01000046">
    <property type="protein sequence ID" value="SHK80283.1"/>
    <property type="molecule type" value="Genomic_DNA"/>
</dbReference>
<dbReference type="InterPro" id="IPR006047">
    <property type="entry name" value="GH13_cat_dom"/>
</dbReference>
<dbReference type="InterPro" id="IPR013780">
    <property type="entry name" value="Glyco_hydro_b"/>
</dbReference>
<dbReference type="Pfam" id="PF02903">
    <property type="entry name" value="Alpha-amylase_N"/>
    <property type="match status" value="1"/>
</dbReference>
<dbReference type="InterPro" id="IPR032091">
    <property type="entry name" value="Malt_amylase-like_C"/>
</dbReference>
<gene>
    <name evidence="5" type="ORF">SAMN02745138_02368</name>
</gene>
<dbReference type="Proteomes" id="UP000183975">
    <property type="component" value="Unassembled WGS sequence"/>
</dbReference>
<dbReference type="CDD" id="cd11338">
    <property type="entry name" value="AmyAc_CMD"/>
    <property type="match status" value="1"/>
</dbReference>
<dbReference type="InterPro" id="IPR004185">
    <property type="entry name" value="Glyco_hydro_13_lg-like_dom"/>
</dbReference>
<dbReference type="Gene3D" id="2.60.40.10">
    <property type="entry name" value="Immunoglobulins"/>
    <property type="match status" value="1"/>
</dbReference>
<dbReference type="CDD" id="cd02857">
    <property type="entry name" value="E_set_CDase_PDE_N"/>
    <property type="match status" value="1"/>
</dbReference>
<dbReference type="SMART" id="SM00642">
    <property type="entry name" value="Aamy"/>
    <property type="match status" value="1"/>
</dbReference>
<sequence length="702" mass="81710">MNFLAYYNWCRDGENMDYYLDLVQSVKKKYRLCKEAFLPQAVFSDESENFRKPAEPSAEDFVEISILTGRNNASAVCLCVDDKRLLMERVENGRVFDRYRVVLPPTEEAANYFFQIIYNETSYYYTRNGVSQEFPMDGYFRLLRNFQTPAWARGAVMYQIFVDRFCNGDPSNDVKTGEYNYLENQVQGVKDWYAQPEDGDFCHFYGGDLQGILQKMDYLQNLGVEVLYLNPIFVSPSSHKYDIQDYDHVDPHFGVIVEDYDKVVEPGEKNSQAKAYITRTTSERNLMESDALFIRLVEEAHKRGMRVILDGVFNHCGAFHKWLDREEIYKYQKKGAYYCKQSPYYDYFYWKEDGSYEGWWDYPNHPKLNMENCSALYWEIMRIGQKWVSPPYNADGWRLDVAADVGKSEEFNHKFWHDFRSAVKKANPEALILAEHYGDAEAWLRGDQWDGVMNYDAFMEPVSWYFTGISKHSTESRPDLKNNNAVFWDTIRYQMGRMPAQAAGVAMNELSNHDHSRFLTRTNGRTGRLHTDGAQAANRGVNKAVFREAVLLQMTWPGAPTVYYGDEAGVTGWTDPDNRRPFPWNREDDELVQYHKILIGLRKAHIALRKGSLKALDTENGILAYGRFCEEERCLIVCNNREEAVQVSLPVWQIGVQSYGKMEVLLKTKEMDFFTEKELLSVENGMIQLEMPPHSGILMKEV</sequence>
<evidence type="ECO:0000256" key="2">
    <source>
        <dbReference type="ARBA" id="ARBA00022801"/>
    </source>
</evidence>
<evidence type="ECO:0000256" key="1">
    <source>
        <dbReference type="ARBA" id="ARBA00008061"/>
    </source>
</evidence>
<evidence type="ECO:0000313" key="6">
    <source>
        <dbReference type="Proteomes" id="UP000183975"/>
    </source>
</evidence>
<name>A0A1M6VFH7_9FIRM</name>
<evidence type="ECO:0000313" key="5">
    <source>
        <dbReference type="EMBL" id="SHK80283.1"/>
    </source>
</evidence>
<keyword evidence="2" id="KW-0378">Hydrolase</keyword>
<proteinExistence type="inferred from homology"/>
<dbReference type="PANTHER" id="PTHR10357:SF210">
    <property type="entry name" value="MALTODEXTRIN GLUCOSIDASE"/>
    <property type="match status" value="1"/>
</dbReference>
<dbReference type="SUPFAM" id="SSF51445">
    <property type="entry name" value="(Trans)glycosidases"/>
    <property type="match status" value="1"/>
</dbReference>
<dbReference type="Gene3D" id="2.60.40.1180">
    <property type="entry name" value="Golgi alpha-mannosidase II"/>
    <property type="match status" value="1"/>
</dbReference>
<dbReference type="InterPro" id="IPR017853">
    <property type="entry name" value="GH"/>
</dbReference>
<keyword evidence="3" id="KW-0326">Glycosidase</keyword>
<dbReference type="GO" id="GO:0005975">
    <property type="term" value="P:carbohydrate metabolic process"/>
    <property type="evidence" value="ECO:0007669"/>
    <property type="project" value="InterPro"/>
</dbReference>
<organism evidence="5 6">
    <name type="scientific">Anaerotignum lactatifermentans DSM 14214</name>
    <dbReference type="NCBI Taxonomy" id="1121323"/>
    <lineage>
        <taxon>Bacteria</taxon>
        <taxon>Bacillati</taxon>
        <taxon>Bacillota</taxon>
        <taxon>Clostridia</taxon>
        <taxon>Lachnospirales</taxon>
        <taxon>Anaerotignaceae</taxon>
        <taxon>Anaerotignum</taxon>
    </lineage>
</organism>
<dbReference type="Gene3D" id="3.20.20.80">
    <property type="entry name" value="Glycosidases"/>
    <property type="match status" value="1"/>
</dbReference>
<dbReference type="InterPro" id="IPR014756">
    <property type="entry name" value="Ig_E-set"/>
</dbReference>
<dbReference type="PANTHER" id="PTHR10357">
    <property type="entry name" value="ALPHA-AMYLASE FAMILY MEMBER"/>
    <property type="match status" value="1"/>
</dbReference>
<comment type="similarity">
    <text evidence="1">Belongs to the glycosyl hydrolase 13 family.</text>
</comment>
<dbReference type="InterPro" id="IPR013783">
    <property type="entry name" value="Ig-like_fold"/>
</dbReference>
<evidence type="ECO:0000259" key="4">
    <source>
        <dbReference type="SMART" id="SM00642"/>
    </source>
</evidence>
<dbReference type="SUPFAM" id="SSF81296">
    <property type="entry name" value="E set domains"/>
    <property type="match status" value="1"/>
</dbReference>
<evidence type="ECO:0000256" key="3">
    <source>
        <dbReference type="ARBA" id="ARBA00023295"/>
    </source>
</evidence>
<accession>A0A1M6VFH7</accession>
<dbReference type="SUPFAM" id="SSF51011">
    <property type="entry name" value="Glycosyl hydrolase domain"/>
    <property type="match status" value="1"/>
</dbReference>
<keyword evidence="6" id="KW-1185">Reference proteome</keyword>
<dbReference type="Pfam" id="PF16657">
    <property type="entry name" value="Malt_amylase_C"/>
    <property type="match status" value="1"/>
</dbReference>
<reference evidence="5 6" key="1">
    <citation type="submission" date="2016-11" db="EMBL/GenBank/DDBJ databases">
        <authorList>
            <person name="Jaros S."/>
            <person name="Januszkiewicz K."/>
            <person name="Wedrychowicz H."/>
        </authorList>
    </citation>
    <scope>NUCLEOTIDE SEQUENCE [LARGE SCALE GENOMIC DNA]</scope>
    <source>
        <strain evidence="5 6">DSM 14214</strain>
    </source>
</reference>
<dbReference type="GO" id="GO:0004553">
    <property type="term" value="F:hydrolase activity, hydrolyzing O-glycosyl compounds"/>
    <property type="evidence" value="ECO:0007669"/>
    <property type="project" value="InterPro"/>
</dbReference>
<protein>
    <submittedName>
        <fullName evidence="5">Alpha-glucosidase</fullName>
    </submittedName>
</protein>